<dbReference type="GO" id="GO:0005886">
    <property type="term" value="C:plasma membrane"/>
    <property type="evidence" value="ECO:0007669"/>
    <property type="project" value="UniProtKB-SubCell"/>
</dbReference>
<comment type="caution">
    <text evidence="9">The sequence shown here is derived from an EMBL/GenBank/DDBJ whole genome shotgun (WGS) entry which is preliminary data.</text>
</comment>
<evidence type="ECO:0000256" key="7">
    <source>
        <dbReference type="SAM" id="MobiDB-lite"/>
    </source>
</evidence>
<feature type="compositionally biased region" description="Basic and acidic residues" evidence="7">
    <location>
        <begin position="334"/>
        <end position="346"/>
    </location>
</feature>
<dbReference type="OrthoDB" id="566532at2759"/>
<keyword evidence="3" id="KW-1003">Cell membrane</keyword>
<evidence type="ECO:0000313" key="9">
    <source>
        <dbReference type="EMBL" id="EJK75398.1"/>
    </source>
</evidence>
<dbReference type="InterPro" id="IPR050171">
    <property type="entry name" value="MFS_Transporters"/>
</dbReference>
<sequence>MNVGALIAGPLVDRLTYFYNHRDDEDDAGEMQHQSTGGWVMTTNRAIVLSGVVANVLAVFVAFTVREIKVDADERELVPSSADEDYDDEGAGASSRSSAASGGGESATGRRSGGPVRKFEPLKGSTYRILADTLAQPSFRRFLVVCLLTLNVRMVFRHLDGTLPKYMVREFGPDAPKGRVYSINPALIIVLVPIITASTSAVDPLVMIHNGTYVSAISVFFLACSTSIAACVLFVVTLSVGEAIWSPRLYDYAMSVSPEGREGTYMALSSAPLFLAKLPVGFVSGLLLQRYCPEEVGDGEVRQSRTMWLIIGLTTVVSPIMTTVLWGYISGRDSDKKEEGRDDPRGGDGAGYYQHTPLKQQISLPRVPRPDPIV</sequence>
<keyword evidence="10" id="KW-1185">Reference proteome</keyword>
<feature type="compositionally biased region" description="Low complexity" evidence="7">
    <location>
        <begin position="91"/>
        <end position="100"/>
    </location>
</feature>
<name>K0T9G9_THAOC</name>
<keyword evidence="4 8" id="KW-0812">Transmembrane</keyword>
<dbReference type="SUPFAM" id="SSF103473">
    <property type="entry name" value="MFS general substrate transporter"/>
    <property type="match status" value="1"/>
</dbReference>
<evidence type="ECO:0000256" key="3">
    <source>
        <dbReference type="ARBA" id="ARBA00022475"/>
    </source>
</evidence>
<dbReference type="EMBL" id="AGNL01002953">
    <property type="protein sequence ID" value="EJK75398.1"/>
    <property type="molecule type" value="Genomic_DNA"/>
</dbReference>
<evidence type="ECO:0000313" key="10">
    <source>
        <dbReference type="Proteomes" id="UP000266841"/>
    </source>
</evidence>
<feature type="region of interest" description="Disordered" evidence="7">
    <location>
        <begin position="78"/>
        <end position="119"/>
    </location>
</feature>
<keyword evidence="2" id="KW-0813">Transport</keyword>
<evidence type="ECO:0000256" key="1">
    <source>
        <dbReference type="ARBA" id="ARBA00004651"/>
    </source>
</evidence>
<protein>
    <recommendedName>
        <fullName evidence="11">Major facilitator superfamily (MFS) profile domain-containing protein</fullName>
    </recommendedName>
</protein>
<dbReference type="Proteomes" id="UP000266841">
    <property type="component" value="Unassembled WGS sequence"/>
</dbReference>
<keyword evidence="6 8" id="KW-0472">Membrane</keyword>
<accession>K0T9G9</accession>
<dbReference type="eggNOG" id="ENOG502R2E8">
    <property type="taxonomic scope" value="Eukaryota"/>
</dbReference>
<evidence type="ECO:0000256" key="8">
    <source>
        <dbReference type="SAM" id="Phobius"/>
    </source>
</evidence>
<evidence type="ECO:0000256" key="4">
    <source>
        <dbReference type="ARBA" id="ARBA00022692"/>
    </source>
</evidence>
<feature type="transmembrane region" description="Helical" evidence="8">
    <location>
        <begin position="308"/>
        <end position="329"/>
    </location>
</feature>
<evidence type="ECO:0000256" key="6">
    <source>
        <dbReference type="ARBA" id="ARBA00023136"/>
    </source>
</evidence>
<reference evidence="9 10" key="1">
    <citation type="journal article" date="2012" name="Genome Biol.">
        <title>Genome and low-iron response of an oceanic diatom adapted to chronic iron limitation.</title>
        <authorList>
            <person name="Lommer M."/>
            <person name="Specht M."/>
            <person name="Roy A.S."/>
            <person name="Kraemer L."/>
            <person name="Andreson R."/>
            <person name="Gutowska M.A."/>
            <person name="Wolf J."/>
            <person name="Bergner S.V."/>
            <person name="Schilhabel M.B."/>
            <person name="Klostermeier U.C."/>
            <person name="Beiko R.G."/>
            <person name="Rosenstiel P."/>
            <person name="Hippler M."/>
            <person name="Laroche J."/>
        </authorList>
    </citation>
    <scope>NUCLEOTIDE SEQUENCE [LARGE SCALE GENOMIC DNA]</scope>
    <source>
        <strain evidence="9 10">CCMP1005</strain>
    </source>
</reference>
<dbReference type="PANTHER" id="PTHR23517">
    <property type="entry name" value="RESISTANCE PROTEIN MDTM, PUTATIVE-RELATED-RELATED"/>
    <property type="match status" value="1"/>
</dbReference>
<feature type="transmembrane region" description="Helical" evidence="8">
    <location>
        <begin position="214"/>
        <end position="245"/>
    </location>
</feature>
<evidence type="ECO:0008006" key="11">
    <source>
        <dbReference type="Google" id="ProtNLM"/>
    </source>
</evidence>
<comment type="subcellular location">
    <subcellularLocation>
        <location evidence="1">Cell membrane</location>
        <topology evidence="1">Multi-pass membrane protein</topology>
    </subcellularLocation>
</comment>
<evidence type="ECO:0000256" key="2">
    <source>
        <dbReference type="ARBA" id="ARBA00022448"/>
    </source>
</evidence>
<dbReference type="AlphaFoldDB" id="K0T9G9"/>
<dbReference type="InterPro" id="IPR036259">
    <property type="entry name" value="MFS_trans_sf"/>
</dbReference>
<feature type="region of interest" description="Disordered" evidence="7">
    <location>
        <begin position="334"/>
        <end position="374"/>
    </location>
</feature>
<dbReference type="Gene3D" id="1.20.1250.20">
    <property type="entry name" value="MFS general substrate transporter like domains"/>
    <property type="match status" value="1"/>
</dbReference>
<dbReference type="PANTHER" id="PTHR23517:SF3">
    <property type="entry name" value="INTEGRAL MEMBRANE TRANSPORT PROTEIN"/>
    <property type="match status" value="1"/>
</dbReference>
<feature type="transmembrane region" description="Helical" evidence="8">
    <location>
        <begin position="46"/>
        <end position="65"/>
    </location>
</feature>
<organism evidence="9 10">
    <name type="scientific">Thalassiosira oceanica</name>
    <name type="common">Marine diatom</name>
    <dbReference type="NCBI Taxonomy" id="159749"/>
    <lineage>
        <taxon>Eukaryota</taxon>
        <taxon>Sar</taxon>
        <taxon>Stramenopiles</taxon>
        <taxon>Ochrophyta</taxon>
        <taxon>Bacillariophyta</taxon>
        <taxon>Coscinodiscophyceae</taxon>
        <taxon>Thalassiosirophycidae</taxon>
        <taxon>Thalassiosirales</taxon>
        <taxon>Thalassiosiraceae</taxon>
        <taxon>Thalassiosira</taxon>
    </lineage>
</organism>
<evidence type="ECO:0000256" key="5">
    <source>
        <dbReference type="ARBA" id="ARBA00022989"/>
    </source>
</evidence>
<gene>
    <name evidence="9" type="ORF">THAOC_02878</name>
</gene>
<proteinExistence type="predicted"/>
<keyword evidence="5 8" id="KW-1133">Transmembrane helix</keyword>
<feature type="transmembrane region" description="Helical" evidence="8">
    <location>
        <begin position="179"/>
        <end position="202"/>
    </location>
</feature>